<name>A0A0E9WZA1_ANGAN</name>
<sequence>MAKCWHLHLRITSLTLPRLRLERSCGRCSASLPLSPWPGIPKDPCWHTPVMTRMGSMTATGKQAPSSCLDCPMIPEGRGLYTCVPSAFQYCFYLVNQELLWP</sequence>
<accession>A0A0E9WZA1</accession>
<reference evidence="1" key="2">
    <citation type="journal article" date="2015" name="Fish Shellfish Immunol.">
        <title>Early steps in the European eel (Anguilla anguilla)-Vibrio vulnificus interaction in the gills: Role of the RtxA13 toxin.</title>
        <authorList>
            <person name="Callol A."/>
            <person name="Pajuelo D."/>
            <person name="Ebbesson L."/>
            <person name="Teles M."/>
            <person name="MacKenzie S."/>
            <person name="Amaro C."/>
        </authorList>
    </citation>
    <scope>NUCLEOTIDE SEQUENCE</scope>
</reference>
<proteinExistence type="predicted"/>
<evidence type="ECO:0000313" key="1">
    <source>
        <dbReference type="EMBL" id="JAH94950.1"/>
    </source>
</evidence>
<reference evidence="1" key="1">
    <citation type="submission" date="2014-11" db="EMBL/GenBank/DDBJ databases">
        <authorList>
            <person name="Amaro Gonzalez C."/>
        </authorList>
    </citation>
    <scope>NUCLEOTIDE SEQUENCE</scope>
</reference>
<protein>
    <submittedName>
        <fullName evidence="1">Uncharacterized protein</fullName>
    </submittedName>
</protein>
<dbReference type="EMBL" id="GBXM01013627">
    <property type="protein sequence ID" value="JAH94950.1"/>
    <property type="molecule type" value="Transcribed_RNA"/>
</dbReference>
<dbReference type="AlphaFoldDB" id="A0A0E9WZA1"/>
<organism evidence="1">
    <name type="scientific">Anguilla anguilla</name>
    <name type="common">European freshwater eel</name>
    <name type="synonym">Muraena anguilla</name>
    <dbReference type="NCBI Taxonomy" id="7936"/>
    <lineage>
        <taxon>Eukaryota</taxon>
        <taxon>Metazoa</taxon>
        <taxon>Chordata</taxon>
        <taxon>Craniata</taxon>
        <taxon>Vertebrata</taxon>
        <taxon>Euteleostomi</taxon>
        <taxon>Actinopterygii</taxon>
        <taxon>Neopterygii</taxon>
        <taxon>Teleostei</taxon>
        <taxon>Anguilliformes</taxon>
        <taxon>Anguillidae</taxon>
        <taxon>Anguilla</taxon>
    </lineage>
</organism>